<reference evidence="2 3" key="1">
    <citation type="submission" date="2021-04" db="EMBL/GenBank/DDBJ databases">
        <authorList>
            <person name="Bliznina A."/>
        </authorList>
    </citation>
    <scope>NUCLEOTIDE SEQUENCE [LARGE SCALE GENOMIC DNA]</scope>
</reference>
<protein>
    <submittedName>
        <fullName evidence="2">Oidioi.mRNA.OKI2018_I69.PAR.g8574.t1.cds</fullName>
    </submittedName>
</protein>
<accession>A0ABN7RKL6</accession>
<keyword evidence="1" id="KW-1133">Transmembrane helix</keyword>
<keyword evidence="1" id="KW-0472">Membrane</keyword>
<evidence type="ECO:0000313" key="2">
    <source>
        <dbReference type="EMBL" id="CAG5076873.1"/>
    </source>
</evidence>
<dbReference type="Proteomes" id="UP001158576">
    <property type="component" value="Chromosome PAR"/>
</dbReference>
<gene>
    <name evidence="2" type="ORF">OKIOD_LOCUS132</name>
</gene>
<keyword evidence="3" id="KW-1185">Reference proteome</keyword>
<feature type="transmembrane region" description="Helical" evidence="1">
    <location>
        <begin position="14"/>
        <end position="34"/>
    </location>
</feature>
<dbReference type="EMBL" id="OU015568">
    <property type="protein sequence ID" value="CAG5076873.1"/>
    <property type="molecule type" value="Genomic_DNA"/>
</dbReference>
<dbReference type="InterPro" id="IPR011009">
    <property type="entry name" value="Kinase-like_dom_sf"/>
</dbReference>
<proteinExistence type="predicted"/>
<organism evidence="2 3">
    <name type="scientific">Oikopleura dioica</name>
    <name type="common">Tunicate</name>
    <dbReference type="NCBI Taxonomy" id="34765"/>
    <lineage>
        <taxon>Eukaryota</taxon>
        <taxon>Metazoa</taxon>
        <taxon>Chordata</taxon>
        <taxon>Tunicata</taxon>
        <taxon>Appendicularia</taxon>
        <taxon>Copelata</taxon>
        <taxon>Oikopleuridae</taxon>
        <taxon>Oikopleura</taxon>
    </lineage>
</organism>
<dbReference type="SUPFAM" id="SSF56112">
    <property type="entry name" value="Protein kinase-like (PK-like)"/>
    <property type="match status" value="1"/>
</dbReference>
<evidence type="ECO:0000256" key="1">
    <source>
        <dbReference type="SAM" id="Phobius"/>
    </source>
</evidence>
<sequence length="326" mass="37549">MDKPRRRKSNEKKVFLAFCGFVIFVFIGYSYLYYEVACDSTACKLSCGNIHLQPIIQDLSHDNGKTVNRIFVNGETFIVKSSFSSRPDPLKREKLKRELEILEKQILYGQPEVLNTCFKGEELLYVLSDVGGDPVCSDEFGTNDECFRLEELQEALVSEVKVHDDEVERNIWRSIQSFAELFLQLEDNNLYIDDISGSNFVLNENYQAHLVDLDSLQEEFEQRKCEKHSDCVSSSDYHSKNSLFYKIHQSCDEFENRCQQNLCTKNAALHTCGFGNWILTGLSNIGEELDFFDELKEIRSCSTAALADRCSFEDIKFTTQDVLKQI</sequence>
<keyword evidence="1" id="KW-0812">Transmembrane</keyword>
<evidence type="ECO:0000313" key="3">
    <source>
        <dbReference type="Proteomes" id="UP001158576"/>
    </source>
</evidence>
<name>A0ABN7RKL6_OIKDI</name>